<reference evidence="4" key="1">
    <citation type="submission" date="2016-07" db="EMBL/GenBank/DDBJ databases">
        <authorList>
            <person name="Kauffman K."/>
            <person name="Arevalo P."/>
            <person name="Polz M.F."/>
        </authorList>
    </citation>
    <scope>NUCLEOTIDE SEQUENCE</scope>
    <source>
        <strain evidence="4">10N.222.46.E12</strain>
    </source>
</reference>
<accession>A0A7Z1MNK6</accession>
<dbReference type="PROSITE" id="PS51755">
    <property type="entry name" value="OMPR_PHOB"/>
    <property type="match status" value="1"/>
</dbReference>
<dbReference type="EMBL" id="MDBS01000003">
    <property type="protein sequence ID" value="PMP32947.1"/>
    <property type="molecule type" value="Genomic_DNA"/>
</dbReference>
<evidence type="ECO:0000259" key="3">
    <source>
        <dbReference type="PROSITE" id="PS51755"/>
    </source>
</evidence>
<feature type="domain" description="OmpR/PhoB-type" evidence="3">
    <location>
        <begin position="14"/>
        <end position="110"/>
    </location>
</feature>
<dbReference type="GO" id="GO:0000160">
    <property type="term" value="P:phosphorelay signal transduction system"/>
    <property type="evidence" value="ECO:0007669"/>
    <property type="project" value="InterPro"/>
</dbReference>
<sequence length="119" mass="13332">MEQLTNELGDFVLPSKLVLNNREFQSGTKIVRKQGCGSIIGTLSEPHRKVLFYLYQNKGQVVSKQILKSVGWAGKAVTSASVLVAIYEIRRILDCRCIQTVSNEGYVMEQRNNPLLISC</sequence>
<name>A0A7Z1MNK6_9VIBR</name>
<dbReference type="SUPFAM" id="SSF46894">
    <property type="entry name" value="C-terminal effector domain of the bipartite response regulators"/>
    <property type="match status" value="1"/>
</dbReference>
<dbReference type="InterPro" id="IPR016032">
    <property type="entry name" value="Sig_transdc_resp-reg_C-effctor"/>
</dbReference>
<dbReference type="GeneID" id="50232816"/>
<dbReference type="InterPro" id="IPR036388">
    <property type="entry name" value="WH-like_DNA-bd_sf"/>
</dbReference>
<dbReference type="InterPro" id="IPR001867">
    <property type="entry name" value="OmpR/PhoB-type_DNA-bd"/>
</dbReference>
<dbReference type="Gene3D" id="1.10.10.10">
    <property type="entry name" value="Winged helix-like DNA-binding domain superfamily/Winged helix DNA-binding domain"/>
    <property type="match status" value="1"/>
</dbReference>
<dbReference type="AlphaFoldDB" id="A0A7Z1MNK6"/>
<evidence type="ECO:0000256" key="2">
    <source>
        <dbReference type="PROSITE-ProRule" id="PRU01091"/>
    </source>
</evidence>
<evidence type="ECO:0000313" key="4">
    <source>
        <dbReference type="EMBL" id="PMP32947.1"/>
    </source>
</evidence>
<evidence type="ECO:0000256" key="1">
    <source>
        <dbReference type="ARBA" id="ARBA00023125"/>
    </source>
</evidence>
<organism evidence="4">
    <name type="scientific">Vibrio cyclitrophicus</name>
    <dbReference type="NCBI Taxonomy" id="47951"/>
    <lineage>
        <taxon>Bacteria</taxon>
        <taxon>Pseudomonadati</taxon>
        <taxon>Pseudomonadota</taxon>
        <taxon>Gammaproteobacteria</taxon>
        <taxon>Vibrionales</taxon>
        <taxon>Vibrionaceae</taxon>
        <taxon>Vibrio</taxon>
    </lineage>
</organism>
<dbReference type="GO" id="GO:0006355">
    <property type="term" value="P:regulation of DNA-templated transcription"/>
    <property type="evidence" value="ECO:0007669"/>
    <property type="project" value="InterPro"/>
</dbReference>
<comment type="caution">
    <text evidence="4">The sequence shown here is derived from an EMBL/GenBank/DDBJ whole genome shotgun (WGS) entry which is preliminary data.</text>
</comment>
<dbReference type="GO" id="GO:0003677">
    <property type="term" value="F:DNA binding"/>
    <property type="evidence" value="ECO:0007669"/>
    <property type="project" value="UniProtKB-UniRule"/>
</dbReference>
<proteinExistence type="predicted"/>
<dbReference type="RefSeq" id="WP_016767178.1">
    <property type="nucleotide sequence ID" value="NZ_AP025481.1"/>
</dbReference>
<dbReference type="Pfam" id="PF00486">
    <property type="entry name" value="Trans_reg_C"/>
    <property type="match status" value="1"/>
</dbReference>
<protein>
    <recommendedName>
        <fullName evidence="3">OmpR/PhoB-type domain-containing protein</fullName>
    </recommendedName>
</protein>
<reference evidence="4" key="2">
    <citation type="journal article" date="2018" name="Nature">
        <title>A major lineage of non-tailed dsDNA viruses as unrecognized killers of marine bacteria.</title>
        <authorList>
            <person name="Kauffman K.M."/>
            <person name="Hussain F.A."/>
            <person name="Yang J."/>
            <person name="Arevalo P."/>
            <person name="Brown J.M."/>
            <person name="Chang W.K."/>
            <person name="VanInsberghe D."/>
            <person name="Elsherbini J."/>
            <person name="Sharma R.S."/>
            <person name="Cutler M.B."/>
            <person name="Kelly L."/>
            <person name="Polz M.F."/>
        </authorList>
    </citation>
    <scope>NUCLEOTIDE SEQUENCE</scope>
    <source>
        <strain evidence="4">10N.222.46.E12</strain>
    </source>
</reference>
<gene>
    <name evidence="4" type="ORF">BCS90_09430</name>
</gene>
<feature type="DNA-binding region" description="OmpR/PhoB-type" evidence="2">
    <location>
        <begin position="14"/>
        <end position="110"/>
    </location>
</feature>
<keyword evidence="1 2" id="KW-0238">DNA-binding</keyword>
<dbReference type="SMART" id="SM00862">
    <property type="entry name" value="Trans_reg_C"/>
    <property type="match status" value="1"/>
</dbReference>